<reference evidence="2" key="1">
    <citation type="journal article" date="2023" name="Mol. Biol. Evol.">
        <title>Third-Generation Sequencing Reveals the Adaptive Role of the Epigenome in Three Deep-Sea Polychaetes.</title>
        <authorList>
            <person name="Perez M."/>
            <person name="Aroh O."/>
            <person name="Sun Y."/>
            <person name="Lan Y."/>
            <person name="Juniper S.K."/>
            <person name="Young C.R."/>
            <person name="Angers B."/>
            <person name="Qian P.Y."/>
        </authorList>
    </citation>
    <scope>NUCLEOTIDE SEQUENCE</scope>
    <source>
        <strain evidence="2">R07B-5</strain>
    </source>
</reference>
<feature type="region of interest" description="Disordered" evidence="1">
    <location>
        <begin position="252"/>
        <end position="283"/>
    </location>
</feature>
<feature type="region of interest" description="Disordered" evidence="1">
    <location>
        <begin position="360"/>
        <end position="397"/>
    </location>
</feature>
<accession>A0AAD9NPB1</accession>
<organism evidence="2 3">
    <name type="scientific">Ridgeia piscesae</name>
    <name type="common">Tubeworm</name>
    <dbReference type="NCBI Taxonomy" id="27915"/>
    <lineage>
        <taxon>Eukaryota</taxon>
        <taxon>Metazoa</taxon>
        <taxon>Spiralia</taxon>
        <taxon>Lophotrochozoa</taxon>
        <taxon>Annelida</taxon>
        <taxon>Polychaeta</taxon>
        <taxon>Sedentaria</taxon>
        <taxon>Canalipalpata</taxon>
        <taxon>Sabellida</taxon>
        <taxon>Siboglinidae</taxon>
        <taxon>Ridgeia</taxon>
    </lineage>
</organism>
<dbReference type="Proteomes" id="UP001209878">
    <property type="component" value="Unassembled WGS sequence"/>
</dbReference>
<comment type="caution">
    <text evidence="2">The sequence shown here is derived from an EMBL/GenBank/DDBJ whole genome shotgun (WGS) entry which is preliminary data.</text>
</comment>
<feature type="compositionally biased region" description="Polar residues" evidence="1">
    <location>
        <begin position="9"/>
        <end position="20"/>
    </location>
</feature>
<gene>
    <name evidence="2" type="ORF">NP493_804g01006</name>
</gene>
<evidence type="ECO:0000313" key="3">
    <source>
        <dbReference type="Proteomes" id="UP001209878"/>
    </source>
</evidence>
<dbReference type="EMBL" id="JAODUO010000803">
    <property type="protein sequence ID" value="KAK2174429.1"/>
    <property type="molecule type" value="Genomic_DNA"/>
</dbReference>
<feature type="compositionally biased region" description="Polar residues" evidence="1">
    <location>
        <begin position="691"/>
        <end position="700"/>
    </location>
</feature>
<feature type="compositionally biased region" description="Polar residues" evidence="1">
    <location>
        <begin position="370"/>
        <end position="393"/>
    </location>
</feature>
<proteinExistence type="predicted"/>
<evidence type="ECO:0000256" key="1">
    <source>
        <dbReference type="SAM" id="MobiDB-lite"/>
    </source>
</evidence>
<feature type="region of interest" description="Disordered" evidence="1">
    <location>
        <begin position="638"/>
        <end position="670"/>
    </location>
</feature>
<feature type="region of interest" description="Disordered" evidence="1">
    <location>
        <begin position="683"/>
        <end position="707"/>
    </location>
</feature>
<name>A0AAD9NPB1_RIDPI</name>
<protein>
    <submittedName>
        <fullName evidence="2">Uncharacterized protein</fullName>
    </submittedName>
</protein>
<dbReference type="AlphaFoldDB" id="A0AAD9NPB1"/>
<evidence type="ECO:0000313" key="2">
    <source>
        <dbReference type="EMBL" id="KAK2174429.1"/>
    </source>
</evidence>
<keyword evidence="3" id="KW-1185">Reference proteome</keyword>
<feature type="region of interest" description="Disordered" evidence="1">
    <location>
        <begin position="1"/>
        <end position="28"/>
    </location>
</feature>
<sequence>MNKEKNKTSELPPSETNHGSGTPDEMRRFSNYTQDTLKEVLSWYGLQEPSVVTSMAGHGDGDGVTATLVSAASPQSSPPVQCMGDAKSADVPLDLTHCQLKTECDPVCLTDGSMLDVGGQHSQSHKKVGMRFIFPPLSDELTLLEKAQIWVARHNHKYFVNWTEEQLKSVDRILQPVVPVTPSLYKTHMNRSEYCRNVKLKFCLEADALWSREFRERLQKPANEGGFSGLCQAKIAAAELWRRYSENYKSHQARYPNPKNKYRKRMDRQTSNPEQATDFKLQDDTEGRCDIPYKRRRRSSEYEQGRAGMNGVDGEAEDAEDAEIGEAMCCKEEYRALIESGGMCVSVDAAADRAVEVAAVSSKHSPRPSAIQSPSPQLNGKSCTPQKTASVSPCGSEADYHSRALSTPLSPEMCGKMTSSVNYDATVSPPDSAVLSHNGGAMSDTFLNGTQKQQLLQQQQPEYKRSERGLSYLFPSLNDHKLSLLDKVWITVVRHKNNYFLGWQEDTLATVDPLIRPKMVVTPELYREYCHRNAMKYDSNLQFCMESPEPWACEFREKLRRAPCQGGFGSLCEVKLEAGRLWREYSGKYRMHNIVKWHMDMNNMTTTTSGGAAAAEASPTDAEQSKCDALVSPVLQHQRADGSKLQMKSESPGSASPVDATGQDLPGLGAGSRVEMDLIQKPNAIDDDRSAQLSRSSGSNDAGPVKPACAPNIVRPVAACKPADTHHSPPSRAADSFDDGCGPPQLDSLFRPLPKNLSVFEQMCIWLERHHRNYFVGYSAAELAHLDEHLRPQTLVTKEVFEKHVSESMMDVLGKVETIMRCDEPWARAYQEKLRGFDGGFVSFEEALTQAVILWATRQASSSQVCAKVYGKQDGVRGVAITEASPANGRGSQPTVTRLSPSQLAGVIRMRPQYQSSNGDDAVVAPVDSASSTGGHAKNYAMPENNAKAACDSETAAPTMNCRMTSGAVGSSHRPGVVTDAQVRSLSSPIDALWRCRDALRAVCADDPCRSWEERLQPCLPALRQTLGADYRCPERLSDCMVDLLLATIQQRFVDSDFGGQQSNG</sequence>